<dbReference type="GO" id="GO:0005524">
    <property type="term" value="F:ATP binding"/>
    <property type="evidence" value="ECO:0007669"/>
    <property type="project" value="UniProtKB-KW"/>
</dbReference>
<dbReference type="PROSITE" id="PS51206">
    <property type="entry name" value="SF3_HELICASE_1"/>
    <property type="match status" value="1"/>
</dbReference>
<dbReference type="InterPro" id="IPR014015">
    <property type="entry name" value="Helicase_SF3_DNA-vir"/>
</dbReference>
<dbReference type="InterPro" id="IPR027417">
    <property type="entry name" value="P-loop_NTPase"/>
</dbReference>
<keyword evidence="5" id="KW-0067">ATP-binding</keyword>
<keyword evidence="3" id="KW-0235">DNA replication</keyword>
<sequence>MSDSDSEVTYVGETQQAQDWAQFWEDADRHDEHRKQRQEAGYESNSDQEGNQSIRDAIQRPGDGQPIRHSGTERSIDGRRERSPIRTTILGNKFIDHLLQRYSGHPSYRLVRDVFQFRGHKDSYQQVRDIHRSLQEKHTFHAIVQHDHEGYDHYHVIHVCPWKRNQCRCFFVPSRRKTRTVYVGKIEREDWNNFFQYYTKDARLLQYLYSGDIGHRALRGIEFVSSKGLENGPKEREMEASGSKSKDACDGCRIFDTGITNKQMVRPTEKQQYIVRNPKPEEVEQLMMSHITVPIHSICTTTIWNKSKFRYVSPKDQIITQIIDSLRSQLVHWKLKDYMLYLETNTPLYECLNGDIESYYYDEWESIEIISKLLTFQLEDIALGEEVTVDKMITTFLQEVHDICEKKIPKKNTLEITGPASCGKSYFCDMVCNFYINVGHVRNFSKLDSFPLQSAYNRRILLWNECQFEHSAQDTVKLLLGGDPCPANIKYEDIKTIARTPVIITANTRWVPNTAPFNDRMIRYTWKPCISLKNNSRKPNPKCLPALFDYHNVNIK</sequence>
<proteinExistence type="predicted"/>
<dbReference type="GO" id="GO:0042025">
    <property type="term" value="C:host cell nucleus"/>
    <property type="evidence" value="ECO:0007669"/>
    <property type="project" value="UniProtKB-SubCell"/>
</dbReference>
<evidence type="ECO:0000256" key="2">
    <source>
        <dbReference type="ARBA" id="ARBA00022562"/>
    </source>
</evidence>
<accession>A0A8A4XDI9</accession>
<reference evidence="8" key="1">
    <citation type="submission" date="2020-09" db="EMBL/GenBank/DDBJ databases">
        <authorList>
            <person name="Dai Z."/>
            <person name="Yang S."/>
            <person name="Zhang W."/>
        </authorList>
    </citation>
    <scope>NUCLEOTIDE SEQUENCE</scope>
    <source>
        <strain evidence="8">Wag171par011</strain>
    </source>
</reference>
<dbReference type="EMBL" id="MW046434">
    <property type="protein sequence ID" value="QTE03824.1"/>
    <property type="molecule type" value="Genomic_DNA"/>
</dbReference>
<feature type="compositionally biased region" description="Polar residues" evidence="6">
    <location>
        <begin position="43"/>
        <end position="54"/>
    </location>
</feature>
<keyword evidence="2" id="KW-1048">Host nucleus</keyword>
<protein>
    <submittedName>
        <fullName evidence="8">NS1</fullName>
    </submittedName>
</protein>
<comment type="subcellular location">
    <subcellularLocation>
        <location evidence="1">Host nucleus</location>
    </subcellularLocation>
</comment>
<feature type="compositionally biased region" description="Basic and acidic residues" evidence="6">
    <location>
        <begin position="26"/>
        <end position="40"/>
    </location>
</feature>
<evidence type="ECO:0000256" key="3">
    <source>
        <dbReference type="ARBA" id="ARBA00022705"/>
    </source>
</evidence>
<dbReference type="SUPFAM" id="SSF52540">
    <property type="entry name" value="P-loop containing nucleoside triphosphate hydrolases"/>
    <property type="match status" value="1"/>
</dbReference>
<evidence type="ECO:0000256" key="4">
    <source>
        <dbReference type="ARBA" id="ARBA00022741"/>
    </source>
</evidence>
<feature type="region of interest" description="Disordered" evidence="6">
    <location>
        <begin position="1"/>
        <end position="83"/>
    </location>
</feature>
<dbReference type="GO" id="GO:0019079">
    <property type="term" value="P:viral genome replication"/>
    <property type="evidence" value="ECO:0007669"/>
    <property type="project" value="InterPro"/>
</dbReference>
<organism evidence="8">
    <name type="scientific">Motacilla cinerea parvoviridae sp</name>
    <dbReference type="NCBI Taxonomy" id="2794518"/>
    <lineage>
        <taxon>Viruses</taxon>
        <taxon>Monodnaviria</taxon>
        <taxon>Shotokuvirae</taxon>
        <taxon>Cossaviricota</taxon>
        <taxon>Quintoviricetes</taxon>
        <taxon>Piccovirales</taxon>
        <taxon>Parvoviridae</taxon>
    </lineage>
</organism>
<dbReference type="Gene3D" id="3.40.50.300">
    <property type="entry name" value="P-loop containing nucleotide triphosphate hydrolases"/>
    <property type="match status" value="1"/>
</dbReference>
<evidence type="ECO:0000259" key="7">
    <source>
        <dbReference type="PROSITE" id="PS51206"/>
    </source>
</evidence>
<dbReference type="InterPro" id="IPR001257">
    <property type="entry name" value="Parvovirus_NS1_helicase"/>
</dbReference>
<feature type="compositionally biased region" description="Basic and acidic residues" evidence="6">
    <location>
        <begin position="70"/>
        <end position="83"/>
    </location>
</feature>
<evidence type="ECO:0000256" key="5">
    <source>
        <dbReference type="ARBA" id="ARBA00022840"/>
    </source>
</evidence>
<keyword evidence="4" id="KW-0547">Nucleotide-binding</keyword>
<reference evidence="8" key="2">
    <citation type="journal article" date="2022" name="Gigascience">
        <title>Parvovirus dark matter in the cloaca of wild birds.</title>
        <authorList>
            <person name="Dai Z."/>
            <person name="Wang H."/>
            <person name="Wu H."/>
            <person name="Zhang Q."/>
            <person name="Ji L."/>
            <person name="Wang X."/>
            <person name="Shen Q."/>
            <person name="Yang S."/>
            <person name="Ma X."/>
            <person name="Shan T."/>
            <person name="Zhang W."/>
        </authorList>
    </citation>
    <scope>NUCLEOTIDE SEQUENCE</scope>
    <source>
        <strain evidence="8">Wag171par011</strain>
    </source>
</reference>
<evidence type="ECO:0000313" key="8">
    <source>
        <dbReference type="EMBL" id="QTE03824.1"/>
    </source>
</evidence>
<evidence type="ECO:0000256" key="1">
    <source>
        <dbReference type="ARBA" id="ARBA00004147"/>
    </source>
</evidence>
<dbReference type="GO" id="GO:0006260">
    <property type="term" value="P:DNA replication"/>
    <property type="evidence" value="ECO:0007669"/>
    <property type="project" value="UniProtKB-KW"/>
</dbReference>
<evidence type="ECO:0000256" key="6">
    <source>
        <dbReference type="SAM" id="MobiDB-lite"/>
    </source>
</evidence>
<dbReference type="Pfam" id="PF01057">
    <property type="entry name" value="Parvo_NS1"/>
    <property type="match status" value="1"/>
</dbReference>
<name>A0A8A4XDI9_9VIRU</name>
<feature type="domain" description="SF3 helicase" evidence="7">
    <location>
        <begin position="391"/>
        <end position="547"/>
    </location>
</feature>